<evidence type="ECO:0000313" key="1">
    <source>
        <dbReference type="EMBL" id="KAG6964212.1"/>
    </source>
</evidence>
<gene>
    <name evidence="1" type="ORF">JG688_00007812</name>
</gene>
<dbReference type="EMBL" id="JAENGY010000388">
    <property type="protein sequence ID" value="KAG6964212.1"/>
    <property type="molecule type" value="Genomic_DNA"/>
</dbReference>
<dbReference type="Proteomes" id="UP000709295">
    <property type="component" value="Unassembled WGS sequence"/>
</dbReference>
<sequence>MKGAKAHDTRAGQPALSTLKGQGITVGQIATTLKQAAGAAGLDARLFSTHSVRIGEATVLMNSGADHLVIKLMGRWLSSAYEEYPVLTADGSSGLAKLMCGMDTSSSSTLNHL</sequence>
<accession>A0A8J5MG07</accession>
<dbReference type="AlphaFoldDB" id="A0A8J5MG07"/>
<evidence type="ECO:0000313" key="2">
    <source>
        <dbReference type="Proteomes" id="UP000709295"/>
    </source>
</evidence>
<organism evidence="1 2">
    <name type="scientific">Phytophthora aleatoria</name>
    <dbReference type="NCBI Taxonomy" id="2496075"/>
    <lineage>
        <taxon>Eukaryota</taxon>
        <taxon>Sar</taxon>
        <taxon>Stramenopiles</taxon>
        <taxon>Oomycota</taxon>
        <taxon>Peronosporomycetes</taxon>
        <taxon>Peronosporales</taxon>
        <taxon>Peronosporaceae</taxon>
        <taxon>Phytophthora</taxon>
    </lineage>
</organism>
<name>A0A8J5MG07_9STRA</name>
<reference evidence="1" key="1">
    <citation type="submission" date="2021-01" db="EMBL/GenBank/DDBJ databases">
        <title>Phytophthora aleatoria, a newly-described species from Pinus radiata is distinct from Phytophthora cactorum isolates based on comparative genomics.</title>
        <authorList>
            <person name="Mcdougal R."/>
            <person name="Panda P."/>
            <person name="Williams N."/>
            <person name="Studholme D.J."/>
        </authorList>
    </citation>
    <scope>NUCLEOTIDE SEQUENCE</scope>
    <source>
        <strain evidence="1">NZFS 4037</strain>
    </source>
</reference>
<comment type="caution">
    <text evidence="1">The sequence shown here is derived from an EMBL/GenBank/DDBJ whole genome shotgun (WGS) entry which is preliminary data.</text>
</comment>
<evidence type="ECO:0008006" key="3">
    <source>
        <dbReference type="Google" id="ProtNLM"/>
    </source>
</evidence>
<proteinExistence type="predicted"/>
<keyword evidence="2" id="KW-1185">Reference proteome</keyword>
<protein>
    <recommendedName>
        <fullName evidence="3">Tyr recombinase domain-containing protein</fullName>
    </recommendedName>
</protein>